<keyword evidence="2" id="KW-1185">Reference proteome</keyword>
<sequence>MREDLRLTLAISRFAQQVAVSPRLWQVYAPIFKALCVTSANGKEPDVEDVHHWAASFSLTRDLQEEV</sequence>
<accession>A0ABV2H1L3</accession>
<reference evidence="1 2" key="1">
    <citation type="submission" date="2024-06" db="EMBL/GenBank/DDBJ databases">
        <title>Genomic Encyclopedia of Type Strains, Phase IV (KMG-IV): sequencing the most valuable type-strain genomes for metagenomic binning, comparative biology and taxonomic classification.</title>
        <authorList>
            <person name="Goeker M."/>
        </authorList>
    </citation>
    <scope>NUCLEOTIDE SEQUENCE [LARGE SCALE GENOMIC DNA]</scope>
    <source>
        <strain evidence="1 2">DSM 105042</strain>
    </source>
</reference>
<dbReference type="Proteomes" id="UP001549031">
    <property type="component" value="Unassembled WGS sequence"/>
</dbReference>
<comment type="caution">
    <text evidence="1">The sequence shown here is derived from an EMBL/GenBank/DDBJ whole genome shotgun (WGS) entry which is preliminary data.</text>
</comment>
<evidence type="ECO:0000313" key="2">
    <source>
        <dbReference type="Proteomes" id="UP001549031"/>
    </source>
</evidence>
<dbReference type="EMBL" id="JBEPLJ010000002">
    <property type="protein sequence ID" value="MET3584438.1"/>
    <property type="molecule type" value="Genomic_DNA"/>
</dbReference>
<proteinExistence type="predicted"/>
<dbReference type="RefSeq" id="WP_247242664.1">
    <property type="nucleotide sequence ID" value="NZ_JALJRA010000002.1"/>
</dbReference>
<evidence type="ECO:0000313" key="1">
    <source>
        <dbReference type="EMBL" id="MET3584438.1"/>
    </source>
</evidence>
<protein>
    <submittedName>
        <fullName evidence="1">Uncharacterized protein</fullName>
    </submittedName>
</protein>
<name>A0ABV2H1L3_9HYPH</name>
<organism evidence="1 2">
    <name type="scientific">Pseudorhizobium tarimense</name>
    <dbReference type="NCBI Taxonomy" id="1079109"/>
    <lineage>
        <taxon>Bacteria</taxon>
        <taxon>Pseudomonadati</taxon>
        <taxon>Pseudomonadota</taxon>
        <taxon>Alphaproteobacteria</taxon>
        <taxon>Hyphomicrobiales</taxon>
        <taxon>Rhizobiaceae</taxon>
        <taxon>Rhizobium/Agrobacterium group</taxon>
        <taxon>Pseudorhizobium</taxon>
    </lineage>
</organism>
<gene>
    <name evidence="1" type="ORF">ABID21_000533</name>
</gene>